<proteinExistence type="inferred from homology"/>
<evidence type="ECO:0000256" key="4">
    <source>
        <dbReference type="ARBA" id="ARBA00022833"/>
    </source>
</evidence>
<gene>
    <name evidence="6" type="ORF">M8A51_05095</name>
</gene>
<evidence type="ECO:0000256" key="3">
    <source>
        <dbReference type="ARBA" id="ARBA00022801"/>
    </source>
</evidence>
<dbReference type="EMBL" id="JAMKFE010000003">
    <property type="protein sequence ID" value="MCM5678904.1"/>
    <property type="molecule type" value="Genomic_DNA"/>
</dbReference>
<keyword evidence="3" id="KW-0378">Hydrolase</keyword>
<dbReference type="Pfam" id="PF00753">
    <property type="entry name" value="Lactamase_B"/>
    <property type="match status" value="1"/>
</dbReference>
<comment type="caution">
    <text evidence="6">The sequence shown here is derived from an EMBL/GenBank/DDBJ whole genome shotgun (WGS) entry which is preliminary data.</text>
</comment>
<dbReference type="PANTHER" id="PTHR42978">
    <property type="entry name" value="QUORUM-QUENCHING LACTONASE YTNP-RELATED-RELATED"/>
    <property type="match status" value="1"/>
</dbReference>
<evidence type="ECO:0000313" key="7">
    <source>
        <dbReference type="Proteomes" id="UP001165541"/>
    </source>
</evidence>
<name>A0ABT0YKL3_9BURK</name>
<organism evidence="6 7">
    <name type="scientific">Caldimonas mangrovi</name>
    <dbReference type="NCBI Taxonomy" id="2944811"/>
    <lineage>
        <taxon>Bacteria</taxon>
        <taxon>Pseudomonadati</taxon>
        <taxon>Pseudomonadota</taxon>
        <taxon>Betaproteobacteria</taxon>
        <taxon>Burkholderiales</taxon>
        <taxon>Sphaerotilaceae</taxon>
        <taxon>Caldimonas</taxon>
    </lineage>
</organism>
<evidence type="ECO:0000313" key="6">
    <source>
        <dbReference type="EMBL" id="MCM5678904.1"/>
    </source>
</evidence>
<dbReference type="Proteomes" id="UP001165541">
    <property type="component" value="Unassembled WGS sequence"/>
</dbReference>
<keyword evidence="4" id="KW-0862">Zinc</keyword>
<dbReference type="SUPFAM" id="SSF56281">
    <property type="entry name" value="Metallo-hydrolase/oxidoreductase"/>
    <property type="match status" value="1"/>
</dbReference>
<comment type="similarity">
    <text evidence="1">Belongs to the metallo-beta-lactamase superfamily.</text>
</comment>
<evidence type="ECO:0000259" key="5">
    <source>
        <dbReference type="SMART" id="SM00849"/>
    </source>
</evidence>
<dbReference type="InterPro" id="IPR051013">
    <property type="entry name" value="MBL_superfamily_lactonases"/>
</dbReference>
<dbReference type="PANTHER" id="PTHR42978:SF3">
    <property type="entry name" value="BLR3078 PROTEIN"/>
    <property type="match status" value="1"/>
</dbReference>
<dbReference type="RefSeq" id="WP_251777066.1">
    <property type="nucleotide sequence ID" value="NZ_JAMKFE010000003.1"/>
</dbReference>
<dbReference type="Gene3D" id="3.60.15.10">
    <property type="entry name" value="Ribonuclease Z/Hydroxyacylglutathione hydrolase-like"/>
    <property type="match status" value="1"/>
</dbReference>
<dbReference type="InterPro" id="IPR036866">
    <property type="entry name" value="RibonucZ/Hydroxyglut_hydro"/>
</dbReference>
<reference evidence="6" key="1">
    <citation type="submission" date="2022-05" db="EMBL/GenBank/DDBJ databases">
        <title>Schlegelella sp. nov., isolated from mangrove soil.</title>
        <authorList>
            <person name="Liu Y."/>
            <person name="Ge X."/>
            <person name="Liu W."/>
        </authorList>
    </citation>
    <scope>NUCLEOTIDE SEQUENCE</scope>
    <source>
        <strain evidence="6">S2-27</strain>
    </source>
</reference>
<dbReference type="InterPro" id="IPR001279">
    <property type="entry name" value="Metallo-B-lactamas"/>
</dbReference>
<evidence type="ECO:0000256" key="2">
    <source>
        <dbReference type="ARBA" id="ARBA00022723"/>
    </source>
</evidence>
<dbReference type="CDD" id="cd07730">
    <property type="entry name" value="metallo-hydrolase-like_MBL-fold"/>
    <property type="match status" value="1"/>
</dbReference>
<dbReference type="SMART" id="SM00849">
    <property type="entry name" value="Lactamase_B"/>
    <property type="match status" value="1"/>
</dbReference>
<feature type="domain" description="Metallo-beta-lactamase" evidence="5">
    <location>
        <begin position="87"/>
        <end position="309"/>
    </location>
</feature>
<evidence type="ECO:0000256" key="1">
    <source>
        <dbReference type="ARBA" id="ARBA00007749"/>
    </source>
</evidence>
<protein>
    <submittedName>
        <fullName evidence="6">MBL fold metallo-hydrolase</fullName>
    </submittedName>
</protein>
<keyword evidence="2" id="KW-0479">Metal-binding</keyword>
<keyword evidence="7" id="KW-1185">Reference proteome</keyword>
<accession>A0ABT0YKL3</accession>
<sequence length="325" mass="35437">MKKWLVRGAAVLAGTVTVLVAALALMPVLEGPLDEPAYAAPPLPGGWPDARPPQALAYSLIHTSTTQATPEALVVAGGRWGTERRPLHAAVLVRHPQGSFLFDTGLGRRVAEQFAVNSAFHRQFFAYEGLAPAADQLAAHGVPVGEIRRIIPSHMHWDHVSGLKDFPDAEVWVGAEELEHARHGQPPGFIASQFDGDVRWRLFEFDGPAYMGYPASLDLFGDGSAVLVPMQGHTAGQVGLFLALPSGQRLFFIGDTTWALEGVTAPAERPWLVRRLSNVDHDEARNRAAIVHVHRLMRAFPELVVVPAHDERVAARLPRFPAFAR</sequence>